<dbReference type="EC" id="3.4.11.15" evidence="3"/>
<keyword evidence="3" id="KW-0378">Hydrolase</keyword>
<keyword evidence="2" id="KW-0472">Membrane</keyword>
<gene>
    <name evidence="3" type="primary">APE3_1</name>
    <name evidence="3" type="ORF">N0V83_010042</name>
</gene>
<feature type="transmembrane region" description="Helical" evidence="2">
    <location>
        <begin position="36"/>
        <end position="56"/>
    </location>
</feature>
<comment type="caution">
    <text evidence="3">The sequence shown here is derived from an EMBL/GenBank/DDBJ whole genome shotgun (WGS) entry which is preliminary data.</text>
</comment>
<sequence length="201" mass="22834">MDLNTFELLAFFVCSCLFGTLLPICAGTDVITDREIWLLVAVFASVAIGIGSNFCCADAAVQYLKRHTTEVQNKQLEDLKEAHGRRIAALTYEHQVRINQLEASLHAADDKFDRLYHDYEWMNGMYQEQMRNTQEQEDRIAYLETKLQEFGQLTPGARVPFSAPPSRIHFTYPPRRARNDSAMRSAAASSPLNQVVEAEDE</sequence>
<keyword evidence="3" id="KW-0645">Protease</keyword>
<dbReference type="OrthoDB" id="3776590at2759"/>
<evidence type="ECO:0000256" key="2">
    <source>
        <dbReference type="SAM" id="Phobius"/>
    </source>
</evidence>
<reference evidence="3" key="1">
    <citation type="submission" date="2022-10" db="EMBL/GenBank/DDBJ databases">
        <title>Tapping the CABI collections for fungal endophytes: first genome assemblies for Collariella, Neodidymelliopsis, Ascochyta clinopodiicola, Didymella pomorum, Didymosphaeria variabile, Neocosmospora piperis and Neocucurbitaria cava.</title>
        <authorList>
            <person name="Hill R."/>
        </authorList>
    </citation>
    <scope>NUCLEOTIDE SEQUENCE</scope>
    <source>
        <strain evidence="3">IMI 356814</strain>
    </source>
</reference>
<dbReference type="GO" id="GO:0004177">
    <property type="term" value="F:aminopeptidase activity"/>
    <property type="evidence" value="ECO:0007669"/>
    <property type="project" value="UniProtKB-KW"/>
</dbReference>
<accession>A0A9W8XZ34</accession>
<keyword evidence="3" id="KW-0031">Aminopeptidase</keyword>
<name>A0A9W8XZ34_9PLEO</name>
<organism evidence="3 4">
    <name type="scientific">Neocucurbitaria cava</name>
    <dbReference type="NCBI Taxonomy" id="798079"/>
    <lineage>
        <taxon>Eukaryota</taxon>
        <taxon>Fungi</taxon>
        <taxon>Dikarya</taxon>
        <taxon>Ascomycota</taxon>
        <taxon>Pezizomycotina</taxon>
        <taxon>Dothideomycetes</taxon>
        <taxon>Pleosporomycetidae</taxon>
        <taxon>Pleosporales</taxon>
        <taxon>Pleosporineae</taxon>
        <taxon>Cucurbitariaceae</taxon>
        <taxon>Neocucurbitaria</taxon>
    </lineage>
</organism>
<dbReference type="EMBL" id="JAPEUY010000020">
    <property type="protein sequence ID" value="KAJ4362925.1"/>
    <property type="molecule type" value="Genomic_DNA"/>
</dbReference>
<keyword evidence="4" id="KW-1185">Reference proteome</keyword>
<keyword evidence="2" id="KW-0812">Transmembrane</keyword>
<protein>
    <submittedName>
        <fullName evidence="3">Aminopeptidase Y</fullName>
        <ecNumber evidence="3">3.4.11.15</ecNumber>
    </submittedName>
</protein>
<keyword evidence="2" id="KW-1133">Transmembrane helix</keyword>
<evidence type="ECO:0000313" key="4">
    <source>
        <dbReference type="Proteomes" id="UP001140560"/>
    </source>
</evidence>
<evidence type="ECO:0000256" key="1">
    <source>
        <dbReference type="SAM" id="MobiDB-lite"/>
    </source>
</evidence>
<proteinExistence type="predicted"/>
<dbReference type="AlphaFoldDB" id="A0A9W8XZ34"/>
<evidence type="ECO:0000313" key="3">
    <source>
        <dbReference type="EMBL" id="KAJ4362925.1"/>
    </source>
</evidence>
<dbReference type="Proteomes" id="UP001140560">
    <property type="component" value="Unassembled WGS sequence"/>
</dbReference>
<feature type="region of interest" description="Disordered" evidence="1">
    <location>
        <begin position="155"/>
        <end position="201"/>
    </location>
</feature>